<name>A0A5C5WKK7_9BACT</name>
<accession>A0A5C5WKK7</accession>
<evidence type="ECO:0008006" key="4">
    <source>
        <dbReference type="Google" id="ProtNLM"/>
    </source>
</evidence>
<dbReference type="EMBL" id="SJPI01000002">
    <property type="protein sequence ID" value="TWT50655.1"/>
    <property type="molecule type" value="Genomic_DNA"/>
</dbReference>
<keyword evidence="3" id="KW-1185">Reference proteome</keyword>
<proteinExistence type="predicted"/>
<keyword evidence="1" id="KW-0472">Membrane</keyword>
<sequence>MNEPRITIARPVDNRRYCIEIAGLGSTTLAFFIFAAMDSEKWIFYPLGIFQLVGLLVILFRRPSPSVIVERNSISWFGYGLLGPTSNLVSFIEISSVELLDDGSRSKVLLHNRYSGPWTIGDNCFIDGQAVVSAIRQFRPDMPISTTTDNHVVHRSGP</sequence>
<gene>
    <name evidence="2" type="ORF">Pla22_33980</name>
</gene>
<dbReference type="RefSeq" id="WP_146515845.1">
    <property type="nucleotide sequence ID" value="NZ_SJPI01000002.1"/>
</dbReference>
<dbReference type="AlphaFoldDB" id="A0A5C5WKK7"/>
<dbReference type="OrthoDB" id="9882656at2"/>
<comment type="caution">
    <text evidence="2">The sequence shown here is derived from an EMBL/GenBank/DDBJ whole genome shotgun (WGS) entry which is preliminary data.</text>
</comment>
<organism evidence="2 3">
    <name type="scientific">Rubripirellula amarantea</name>
    <dbReference type="NCBI Taxonomy" id="2527999"/>
    <lineage>
        <taxon>Bacteria</taxon>
        <taxon>Pseudomonadati</taxon>
        <taxon>Planctomycetota</taxon>
        <taxon>Planctomycetia</taxon>
        <taxon>Pirellulales</taxon>
        <taxon>Pirellulaceae</taxon>
        <taxon>Rubripirellula</taxon>
    </lineage>
</organism>
<feature type="transmembrane region" description="Helical" evidence="1">
    <location>
        <begin position="17"/>
        <end position="36"/>
    </location>
</feature>
<protein>
    <recommendedName>
        <fullName evidence="4">DUF304 domain-containing protein</fullName>
    </recommendedName>
</protein>
<dbReference type="Proteomes" id="UP000316598">
    <property type="component" value="Unassembled WGS sequence"/>
</dbReference>
<feature type="transmembrane region" description="Helical" evidence="1">
    <location>
        <begin position="42"/>
        <end position="60"/>
    </location>
</feature>
<reference evidence="2 3" key="1">
    <citation type="submission" date="2019-02" db="EMBL/GenBank/DDBJ databases">
        <title>Deep-cultivation of Planctomycetes and their phenomic and genomic characterization uncovers novel biology.</title>
        <authorList>
            <person name="Wiegand S."/>
            <person name="Jogler M."/>
            <person name="Boedeker C."/>
            <person name="Pinto D."/>
            <person name="Vollmers J."/>
            <person name="Rivas-Marin E."/>
            <person name="Kohn T."/>
            <person name="Peeters S.H."/>
            <person name="Heuer A."/>
            <person name="Rast P."/>
            <person name="Oberbeckmann S."/>
            <person name="Bunk B."/>
            <person name="Jeske O."/>
            <person name="Meyerdierks A."/>
            <person name="Storesund J.E."/>
            <person name="Kallscheuer N."/>
            <person name="Luecker S."/>
            <person name="Lage O.M."/>
            <person name="Pohl T."/>
            <person name="Merkel B.J."/>
            <person name="Hornburger P."/>
            <person name="Mueller R.-W."/>
            <person name="Bruemmer F."/>
            <person name="Labrenz M."/>
            <person name="Spormann A.M."/>
            <person name="Op Den Camp H."/>
            <person name="Overmann J."/>
            <person name="Amann R."/>
            <person name="Jetten M.S.M."/>
            <person name="Mascher T."/>
            <person name="Medema M.H."/>
            <person name="Devos D.P."/>
            <person name="Kaster A.-K."/>
            <person name="Ovreas L."/>
            <person name="Rohde M."/>
            <person name="Galperin M.Y."/>
            <person name="Jogler C."/>
        </authorList>
    </citation>
    <scope>NUCLEOTIDE SEQUENCE [LARGE SCALE GENOMIC DNA]</scope>
    <source>
        <strain evidence="2 3">Pla22</strain>
    </source>
</reference>
<evidence type="ECO:0000313" key="3">
    <source>
        <dbReference type="Proteomes" id="UP000316598"/>
    </source>
</evidence>
<keyword evidence="1" id="KW-1133">Transmembrane helix</keyword>
<keyword evidence="1" id="KW-0812">Transmembrane</keyword>
<evidence type="ECO:0000256" key="1">
    <source>
        <dbReference type="SAM" id="Phobius"/>
    </source>
</evidence>
<evidence type="ECO:0000313" key="2">
    <source>
        <dbReference type="EMBL" id="TWT50655.1"/>
    </source>
</evidence>